<evidence type="ECO:0000313" key="7">
    <source>
        <dbReference type="EMBL" id="MBI5168010.1"/>
    </source>
</evidence>
<dbReference type="PROSITE" id="PS51257">
    <property type="entry name" value="PROKAR_LIPOPROTEIN"/>
    <property type="match status" value="1"/>
</dbReference>
<evidence type="ECO:0000256" key="5">
    <source>
        <dbReference type="SAM" id="SignalP"/>
    </source>
</evidence>
<keyword evidence="1" id="KW-0540">Nuclease</keyword>
<evidence type="ECO:0000313" key="8">
    <source>
        <dbReference type="Proteomes" id="UP000696931"/>
    </source>
</evidence>
<dbReference type="PROSITE" id="PS01284">
    <property type="entry name" value="TNASE_2"/>
    <property type="match status" value="1"/>
</dbReference>
<dbReference type="InterPro" id="IPR016071">
    <property type="entry name" value="Staphylococal_nuclease_OB-fold"/>
</dbReference>
<dbReference type="GO" id="GO:0016787">
    <property type="term" value="F:hydrolase activity"/>
    <property type="evidence" value="ECO:0007669"/>
    <property type="project" value="UniProtKB-KW"/>
</dbReference>
<dbReference type="InterPro" id="IPR002071">
    <property type="entry name" value="Thermonucl_AS"/>
</dbReference>
<feature type="domain" description="TNase-like" evidence="6">
    <location>
        <begin position="53"/>
        <end position="173"/>
    </location>
</feature>
<reference evidence="7" key="1">
    <citation type="submission" date="2020-07" db="EMBL/GenBank/DDBJ databases">
        <title>Huge and variable diversity of episymbiotic CPR bacteria and DPANN archaea in groundwater ecosystems.</title>
        <authorList>
            <person name="He C.Y."/>
            <person name="Keren R."/>
            <person name="Whittaker M."/>
            <person name="Farag I.F."/>
            <person name="Doudna J."/>
            <person name="Cate J.H.D."/>
            <person name="Banfield J.F."/>
        </authorList>
    </citation>
    <scope>NUCLEOTIDE SEQUENCE</scope>
    <source>
        <strain evidence="7">NC_groundwater_1813_Pr3_B-0.1um_71_17</strain>
    </source>
</reference>
<feature type="chain" id="PRO_5037091751" evidence="5">
    <location>
        <begin position="20"/>
        <end position="183"/>
    </location>
</feature>
<sequence>MRRLAAALLALALLGGCDAGPERRAPVARRERAPRHSGAPDTALARAGLRRCERVIDGDTVVLDGGERVRLLGVDTPEVHHPKKPEQYFGRRASAYTESRLEGRAVRLEYDRRRTDRYGRTLAYVYLGDTLFNRELVANGYAEVYRDDRYRTKQEFLALEREARRALAGMWAHPESVGVAVAR</sequence>
<dbReference type="SMART" id="SM00318">
    <property type="entry name" value="SNc"/>
    <property type="match status" value="1"/>
</dbReference>
<evidence type="ECO:0000259" key="6">
    <source>
        <dbReference type="PROSITE" id="PS50830"/>
    </source>
</evidence>
<dbReference type="SUPFAM" id="SSF50199">
    <property type="entry name" value="Staphylococcal nuclease"/>
    <property type="match status" value="1"/>
</dbReference>
<evidence type="ECO:0000256" key="3">
    <source>
        <dbReference type="ARBA" id="ARBA00022801"/>
    </source>
</evidence>
<comment type="caution">
    <text evidence="7">The sequence shown here is derived from an EMBL/GenBank/DDBJ whole genome shotgun (WGS) entry which is preliminary data.</text>
</comment>
<evidence type="ECO:0000256" key="4">
    <source>
        <dbReference type="SAM" id="MobiDB-lite"/>
    </source>
</evidence>
<feature type="region of interest" description="Disordered" evidence="4">
    <location>
        <begin position="22"/>
        <end position="42"/>
    </location>
</feature>
<dbReference type="PANTHER" id="PTHR12302">
    <property type="entry name" value="EBNA2 BINDING PROTEIN P100"/>
    <property type="match status" value="1"/>
</dbReference>
<keyword evidence="2" id="KW-0255">Endonuclease</keyword>
<accession>A0A933W0J2</accession>
<feature type="compositionally biased region" description="Basic and acidic residues" evidence="4">
    <location>
        <begin position="22"/>
        <end position="31"/>
    </location>
</feature>
<protein>
    <submittedName>
        <fullName evidence="7">Thermonuclease family protein</fullName>
    </submittedName>
</protein>
<dbReference type="Pfam" id="PF00565">
    <property type="entry name" value="SNase"/>
    <property type="match status" value="1"/>
</dbReference>
<dbReference type="Gene3D" id="2.40.50.90">
    <property type="match status" value="1"/>
</dbReference>
<name>A0A933W0J2_UNCEI</name>
<gene>
    <name evidence="7" type="ORF">HZA61_00840</name>
</gene>
<dbReference type="GO" id="GO:0003676">
    <property type="term" value="F:nucleic acid binding"/>
    <property type="evidence" value="ECO:0007669"/>
    <property type="project" value="InterPro"/>
</dbReference>
<dbReference type="AlphaFoldDB" id="A0A933W0J2"/>
<evidence type="ECO:0000256" key="1">
    <source>
        <dbReference type="ARBA" id="ARBA00022722"/>
    </source>
</evidence>
<dbReference type="PANTHER" id="PTHR12302:SF3">
    <property type="entry name" value="SERINE_THREONINE-PROTEIN KINASE 31"/>
    <property type="match status" value="1"/>
</dbReference>
<proteinExistence type="predicted"/>
<keyword evidence="3" id="KW-0378">Hydrolase</keyword>
<dbReference type="GO" id="GO:0004519">
    <property type="term" value="F:endonuclease activity"/>
    <property type="evidence" value="ECO:0007669"/>
    <property type="project" value="UniProtKB-KW"/>
</dbReference>
<dbReference type="EMBL" id="JACRIW010000008">
    <property type="protein sequence ID" value="MBI5168010.1"/>
    <property type="molecule type" value="Genomic_DNA"/>
</dbReference>
<keyword evidence="5" id="KW-0732">Signal</keyword>
<evidence type="ECO:0000256" key="2">
    <source>
        <dbReference type="ARBA" id="ARBA00022759"/>
    </source>
</evidence>
<dbReference type="Proteomes" id="UP000696931">
    <property type="component" value="Unassembled WGS sequence"/>
</dbReference>
<dbReference type="PROSITE" id="PS50830">
    <property type="entry name" value="TNASE_3"/>
    <property type="match status" value="1"/>
</dbReference>
<feature type="signal peptide" evidence="5">
    <location>
        <begin position="1"/>
        <end position="19"/>
    </location>
</feature>
<organism evidence="7 8">
    <name type="scientific">Eiseniibacteriota bacterium</name>
    <dbReference type="NCBI Taxonomy" id="2212470"/>
    <lineage>
        <taxon>Bacteria</taxon>
        <taxon>Candidatus Eiseniibacteriota</taxon>
    </lineage>
</organism>
<dbReference type="InterPro" id="IPR035437">
    <property type="entry name" value="SNase_OB-fold_sf"/>
</dbReference>